<dbReference type="KEGG" id="sla:SERLADRAFT_455820"/>
<dbReference type="GeneID" id="18817221"/>
<dbReference type="EMBL" id="GL945428">
    <property type="protein sequence ID" value="EGO31128.1"/>
    <property type="molecule type" value="Genomic_DNA"/>
</dbReference>
<dbReference type="Proteomes" id="UP000008064">
    <property type="component" value="Unassembled WGS sequence"/>
</dbReference>
<gene>
    <name evidence="1" type="ORF">SERLADRAFT_455820</name>
</gene>
<dbReference type="AlphaFoldDB" id="F8NEY0"/>
<dbReference type="HOGENOM" id="CLU_2655999_0_0_1"/>
<dbReference type="RefSeq" id="XP_007313012.1">
    <property type="nucleotide sequence ID" value="XM_007312950.1"/>
</dbReference>
<name>F8NEY0_SERL9</name>
<reference evidence="1" key="1">
    <citation type="submission" date="2011-04" db="EMBL/GenBank/DDBJ databases">
        <title>Evolution of plant cell wall degrading machinery underlies the functional diversity of forest fungi.</title>
        <authorList>
            <consortium name="US DOE Joint Genome Institute (JGI-PGF)"/>
            <person name="Eastwood D.C."/>
            <person name="Floudas D."/>
            <person name="Binder M."/>
            <person name="Majcherczyk A."/>
            <person name="Schneider P."/>
            <person name="Aerts A."/>
            <person name="Asiegbu F.O."/>
            <person name="Baker S.E."/>
            <person name="Barry K."/>
            <person name="Bendiksby M."/>
            <person name="Blumentritt M."/>
            <person name="Coutinho P.M."/>
            <person name="Cullen D."/>
            <person name="Cullen D."/>
            <person name="Gathman A."/>
            <person name="Goodell B."/>
            <person name="Henrissat B."/>
            <person name="Ihrmark K."/>
            <person name="Kauserud H."/>
            <person name="Kohler A."/>
            <person name="LaButti K."/>
            <person name="Lapidus A."/>
            <person name="Lavin J.L."/>
            <person name="Lee Y.-H."/>
            <person name="Lindquist E."/>
            <person name="Lilly W."/>
            <person name="Lucas S."/>
            <person name="Morin E."/>
            <person name="Murat C."/>
            <person name="Oguiza J.A."/>
            <person name="Park J."/>
            <person name="Pisabarro A.G."/>
            <person name="Riley R."/>
            <person name="Rosling A."/>
            <person name="Salamov A."/>
            <person name="Schmidt O."/>
            <person name="Schmutz J."/>
            <person name="Skrede I."/>
            <person name="Stenlid J."/>
            <person name="Wiebenga A."/>
            <person name="Xie X."/>
            <person name="Kues U."/>
            <person name="Hibbett D.S."/>
            <person name="Hoffmeister D."/>
            <person name="Hogberg N."/>
            <person name="Martin F."/>
            <person name="Grigoriev I.V."/>
            <person name="Watkinson S.C."/>
        </authorList>
    </citation>
    <scope>NUCLEOTIDE SEQUENCE</scope>
    <source>
        <strain evidence="1">S7.9</strain>
    </source>
</reference>
<accession>F8NEY0</accession>
<organism>
    <name type="scientific">Serpula lacrymans var. lacrymans (strain S7.9)</name>
    <name type="common">Dry rot fungus</name>
    <dbReference type="NCBI Taxonomy" id="578457"/>
    <lineage>
        <taxon>Eukaryota</taxon>
        <taxon>Fungi</taxon>
        <taxon>Dikarya</taxon>
        <taxon>Basidiomycota</taxon>
        <taxon>Agaricomycotina</taxon>
        <taxon>Agaricomycetes</taxon>
        <taxon>Agaricomycetidae</taxon>
        <taxon>Boletales</taxon>
        <taxon>Coniophorineae</taxon>
        <taxon>Serpulaceae</taxon>
        <taxon>Serpula</taxon>
    </lineage>
</organism>
<protein>
    <submittedName>
        <fullName evidence="1">Uncharacterized protein</fullName>
    </submittedName>
</protein>
<proteinExistence type="predicted"/>
<evidence type="ECO:0000313" key="1">
    <source>
        <dbReference type="EMBL" id="EGO31128.1"/>
    </source>
</evidence>
<sequence length="76" mass="8907">MAEPTQTPDILLQIHFIARQLFKLPNATRYPDYAKHGRATRFSSWDGSRPRHQKIATYDTYDRKIEGHCKLVSPHQ</sequence>